<protein>
    <recommendedName>
        <fullName evidence="3">C2H2-type domain-containing protein</fullName>
    </recommendedName>
</protein>
<dbReference type="AlphaFoldDB" id="A0A1B6KJ46"/>
<keyword evidence="1" id="KW-0479">Metal-binding</keyword>
<evidence type="ECO:0000256" key="2">
    <source>
        <dbReference type="SAM" id="MobiDB-lite"/>
    </source>
</evidence>
<feature type="compositionally biased region" description="Basic and acidic residues" evidence="2">
    <location>
        <begin position="83"/>
        <end position="94"/>
    </location>
</feature>
<evidence type="ECO:0000256" key="1">
    <source>
        <dbReference type="PROSITE-ProRule" id="PRU00042"/>
    </source>
</evidence>
<accession>A0A1B6KJ46</accession>
<proteinExistence type="predicted"/>
<gene>
    <name evidence="4" type="ORF">g.54658</name>
</gene>
<dbReference type="EMBL" id="GEBQ01028506">
    <property type="protein sequence ID" value="JAT11471.1"/>
    <property type="molecule type" value="Transcribed_RNA"/>
</dbReference>
<dbReference type="InterPro" id="IPR013087">
    <property type="entry name" value="Znf_C2H2_type"/>
</dbReference>
<sequence>HRDSQGEEPGGLKKKRFKCDGCDKTFNTKKLCVDHINKACQKISPLNCSYCGFITNRRETLKKHVRKSHGEQCEEVVNKVPPEETRVDPAKETGSEESSGVQIGNKCPLKNVEHTRDKSNDPTLDHCVEDKTTSDLEEVQKPEGCLSDRQSSEIVMIIGVKEDLGSKDVITVNTRKKKRNYISIVTDKDRKARVKHTNKSSKCIIKQTKNVEVRNAGDNCVFNV</sequence>
<dbReference type="Pfam" id="PF00096">
    <property type="entry name" value="zf-C2H2"/>
    <property type="match status" value="1"/>
</dbReference>
<reference evidence="4" key="1">
    <citation type="submission" date="2015-11" db="EMBL/GenBank/DDBJ databases">
        <title>De novo transcriptome assembly of four potential Pierce s Disease insect vectors from Arizona vineyards.</title>
        <authorList>
            <person name="Tassone E.E."/>
        </authorList>
    </citation>
    <scope>NUCLEOTIDE SEQUENCE</scope>
</reference>
<keyword evidence="1" id="KW-0863">Zinc-finger</keyword>
<feature type="region of interest" description="Disordered" evidence="2">
    <location>
        <begin position="83"/>
        <end position="105"/>
    </location>
</feature>
<organism evidence="4">
    <name type="scientific">Graphocephala atropunctata</name>
    <dbReference type="NCBI Taxonomy" id="36148"/>
    <lineage>
        <taxon>Eukaryota</taxon>
        <taxon>Metazoa</taxon>
        <taxon>Ecdysozoa</taxon>
        <taxon>Arthropoda</taxon>
        <taxon>Hexapoda</taxon>
        <taxon>Insecta</taxon>
        <taxon>Pterygota</taxon>
        <taxon>Neoptera</taxon>
        <taxon>Paraneoptera</taxon>
        <taxon>Hemiptera</taxon>
        <taxon>Auchenorrhyncha</taxon>
        <taxon>Membracoidea</taxon>
        <taxon>Cicadellidae</taxon>
        <taxon>Cicadellinae</taxon>
        <taxon>Cicadellini</taxon>
        <taxon>Graphocephala</taxon>
    </lineage>
</organism>
<dbReference type="Gene3D" id="3.30.160.60">
    <property type="entry name" value="Classic Zinc Finger"/>
    <property type="match status" value="1"/>
</dbReference>
<feature type="non-terminal residue" evidence="4">
    <location>
        <position position="1"/>
    </location>
</feature>
<dbReference type="GO" id="GO:0008270">
    <property type="term" value="F:zinc ion binding"/>
    <property type="evidence" value="ECO:0007669"/>
    <property type="project" value="UniProtKB-KW"/>
</dbReference>
<dbReference type="SMART" id="SM00355">
    <property type="entry name" value="ZnF_C2H2"/>
    <property type="match status" value="2"/>
</dbReference>
<feature type="domain" description="C2H2-type" evidence="3">
    <location>
        <begin position="46"/>
        <end position="74"/>
    </location>
</feature>
<evidence type="ECO:0000313" key="4">
    <source>
        <dbReference type="EMBL" id="JAT11471.1"/>
    </source>
</evidence>
<evidence type="ECO:0000259" key="3">
    <source>
        <dbReference type="PROSITE" id="PS50157"/>
    </source>
</evidence>
<keyword evidence="1" id="KW-0862">Zinc</keyword>
<dbReference type="PROSITE" id="PS50157">
    <property type="entry name" value="ZINC_FINGER_C2H2_2"/>
    <property type="match status" value="1"/>
</dbReference>
<name>A0A1B6KJ46_9HEMI</name>
<dbReference type="InterPro" id="IPR036236">
    <property type="entry name" value="Znf_C2H2_sf"/>
</dbReference>
<dbReference type="SUPFAM" id="SSF57667">
    <property type="entry name" value="beta-beta-alpha zinc fingers"/>
    <property type="match status" value="1"/>
</dbReference>